<dbReference type="STRING" id="1424294.Gferi_23260"/>
<evidence type="ECO:0000313" key="2">
    <source>
        <dbReference type="Proteomes" id="UP000095743"/>
    </source>
</evidence>
<sequence length="186" mass="22148">MDYQKIYLQAYQYMGEKVLEEDCGKLCNSHCCRNKTEIGEKIGIYLMPHEFESVYQGTELEQRLKVEKHSSKVYYIPPGVKFLYYFHCDKEQGCFRELRPIQCRSYPFEPHLEKGILSMVIEKEQIHQCPLLDRIHDLRDAFVKGVFMGWETLLQIPEVRLLVEYDSKERARCNNILHRFNADKSL</sequence>
<proteinExistence type="predicted"/>
<reference evidence="1 2" key="1">
    <citation type="submission" date="2016-09" db="EMBL/GenBank/DDBJ databases">
        <title>Genomic analysis reveals versatility of anaerobic energy metabolism of Geosporobacter ferrireducens IRF9 of phylum Firmicutes.</title>
        <authorList>
            <person name="Kim S.-J."/>
        </authorList>
    </citation>
    <scope>NUCLEOTIDE SEQUENCE [LARGE SCALE GENOMIC DNA]</scope>
    <source>
        <strain evidence="1 2">IRF9</strain>
    </source>
</reference>
<dbReference type="Proteomes" id="UP000095743">
    <property type="component" value="Chromosome"/>
</dbReference>
<dbReference type="RefSeq" id="WP_069980518.1">
    <property type="nucleotide sequence ID" value="NZ_CP017269.1"/>
</dbReference>
<dbReference type="EMBL" id="CP017269">
    <property type="protein sequence ID" value="AOT72203.1"/>
    <property type="molecule type" value="Genomic_DNA"/>
</dbReference>
<dbReference type="AlphaFoldDB" id="A0A1D8GMQ3"/>
<gene>
    <name evidence="1" type="ORF">Gferi_23260</name>
</gene>
<protein>
    <submittedName>
        <fullName evidence="1">Uncharacterized protein</fullName>
    </submittedName>
</protein>
<accession>A0A1D8GMQ3</accession>
<organism evidence="1 2">
    <name type="scientific">Geosporobacter ferrireducens</name>
    <dbReference type="NCBI Taxonomy" id="1424294"/>
    <lineage>
        <taxon>Bacteria</taxon>
        <taxon>Bacillati</taxon>
        <taxon>Bacillota</taxon>
        <taxon>Clostridia</taxon>
        <taxon>Peptostreptococcales</taxon>
        <taxon>Thermotaleaceae</taxon>
        <taxon>Geosporobacter</taxon>
    </lineage>
</organism>
<dbReference type="KEGG" id="gfe:Gferi_23260"/>
<name>A0A1D8GMQ3_9FIRM</name>
<dbReference type="OrthoDB" id="8438824at2"/>
<evidence type="ECO:0000313" key="1">
    <source>
        <dbReference type="EMBL" id="AOT72203.1"/>
    </source>
</evidence>
<keyword evidence="2" id="KW-1185">Reference proteome</keyword>